<accession>A0A8H7XNY5</accession>
<dbReference type="SUPFAM" id="SSF52047">
    <property type="entry name" value="RNI-like"/>
    <property type="match status" value="1"/>
</dbReference>
<evidence type="ECO:0000313" key="2">
    <source>
        <dbReference type="EMBL" id="KAG5164347.1"/>
    </source>
</evidence>
<proteinExistence type="predicted"/>
<gene>
    <name evidence="2" type="ORF">JR316_010853</name>
</gene>
<reference evidence="2" key="1">
    <citation type="submission" date="2021-02" db="EMBL/GenBank/DDBJ databases">
        <title>Psilocybe cubensis genome.</title>
        <authorList>
            <person name="Mckernan K.J."/>
            <person name="Crawford S."/>
            <person name="Trippe A."/>
            <person name="Kane L.T."/>
            <person name="Mclaughlin S."/>
        </authorList>
    </citation>
    <scope>NUCLEOTIDE SEQUENCE [LARGE SCALE GENOMIC DNA]</scope>
    <source>
        <strain evidence="2">MGC-MH-2018</strain>
    </source>
</reference>
<dbReference type="EMBL" id="JAFIQS010000012">
    <property type="protein sequence ID" value="KAG5164347.1"/>
    <property type="molecule type" value="Genomic_DNA"/>
</dbReference>
<dbReference type="AlphaFoldDB" id="A0A8H7XNY5"/>
<name>A0A8H7XNY5_PSICU</name>
<feature type="compositionally biased region" description="Polar residues" evidence="1">
    <location>
        <begin position="1"/>
        <end position="23"/>
    </location>
</feature>
<feature type="region of interest" description="Disordered" evidence="1">
    <location>
        <begin position="1"/>
        <end position="29"/>
    </location>
</feature>
<organism evidence="2">
    <name type="scientific">Psilocybe cubensis</name>
    <name type="common">Psychedelic mushroom</name>
    <name type="synonym">Stropharia cubensis</name>
    <dbReference type="NCBI Taxonomy" id="181762"/>
    <lineage>
        <taxon>Eukaryota</taxon>
        <taxon>Fungi</taxon>
        <taxon>Dikarya</taxon>
        <taxon>Basidiomycota</taxon>
        <taxon>Agaricomycotina</taxon>
        <taxon>Agaricomycetes</taxon>
        <taxon>Agaricomycetidae</taxon>
        <taxon>Agaricales</taxon>
        <taxon>Agaricineae</taxon>
        <taxon>Strophariaceae</taxon>
        <taxon>Psilocybe</taxon>
    </lineage>
</organism>
<sequence>MASNLSEPTSNKPLPLNATQTDSDQCDEDPNTVPIMSTMTDFLPRLPADISSLIFFYTCQPYPDPFLDLDSNPRWERQLHPLKLGQVSRSWRGFVWGSSEIWQTIIVKVRGPNERIISQVNLLKEWISRAKGRPLDIYLEENECDSSSLTIDPVDLLLTLLVRHAHQWRTIKFHLSKKRYQFISLLGTKTNTRKDRMRRLGQSNASSRNDALHSEERVIPLDNLQTASLHGTGKNDDWRANLPLDLSQAPLLRELTFSSIIMKSDMFLNLSTKGITQLTLSFVLRIVPRELLDQLPNLTELTLSKCSVVRKLEFNAASRPIIHERLRVFNIEVESDFLFNLLVHQLCFPALEKIYIIIPEVFQHTKFLLPFIRRSGCILTSLTTESMCNTEDCDLIEFLSADVISPLKELHILDYDTMGIVKKRKKIIRRNKVQGAFSGLNDAFFVYFHPYLFPDFLPRLEVLEYRGMLSVDDIDFLEPFMLRSRMRDLDSGNATDGDPRHDISILKRVRIQAEKAAGMSFSIAEYHDPQYVWELIRMVEVGFITLLDSDGMVWE</sequence>
<evidence type="ECO:0008006" key="3">
    <source>
        <dbReference type="Google" id="ProtNLM"/>
    </source>
</evidence>
<protein>
    <recommendedName>
        <fullName evidence="3">F-box domain-containing protein</fullName>
    </recommendedName>
</protein>
<comment type="caution">
    <text evidence="2">The sequence shown here is derived from an EMBL/GenBank/DDBJ whole genome shotgun (WGS) entry which is preliminary data.</text>
</comment>
<evidence type="ECO:0000256" key="1">
    <source>
        <dbReference type="SAM" id="MobiDB-lite"/>
    </source>
</evidence>
<dbReference type="OrthoDB" id="2269034at2759"/>